<evidence type="ECO:0000313" key="3">
    <source>
        <dbReference type="Proteomes" id="UP000479000"/>
    </source>
</evidence>
<dbReference type="EMBL" id="CADCXU010000404">
    <property type="protein sequence ID" value="CAA9993399.1"/>
    <property type="molecule type" value="Genomic_DNA"/>
</dbReference>
<evidence type="ECO:0000313" key="2">
    <source>
        <dbReference type="EMBL" id="CAA9993399.1"/>
    </source>
</evidence>
<gene>
    <name evidence="2" type="ORF">NTEN_LOCUS375</name>
</gene>
<evidence type="ECO:0000256" key="1">
    <source>
        <dbReference type="SAM" id="MobiDB-lite"/>
    </source>
</evidence>
<sequence>MFPIFTLHFQDDYNTSVYSVNMEVKNDFLSNIATRSATASLRSTEQKSPGGDVSEINTNPPSPSKRVNGSIGIVLKSRTGTELQKKRFLRHIYSESLPKQVSPCPSVLDTAKSRAQVRCLASNCWFPNWHERRSTLRVTAKFATEGSWAESFQALIRNITSFEA</sequence>
<dbReference type="OrthoDB" id="6583586at2759"/>
<feature type="region of interest" description="Disordered" evidence="1">
    <location>
        <begin position="39"/>
        <end position="69"/>
    </location>
</feature>
<dbReference type="AlphaFoldDB" id="A0A6H5FUI1"/>
<accession>A0A6H5FUI1</accession>
<organism evidence="2 3">
    <name type="scientific">Nesidiocoris tenuis</name>
    <dbReference type="NCBI Taxonomy" id="355587"/>
    <lineage>
        <taxon>Eukaryota</taxon>
        <taxon>Metazoa</taxon>
        <taxon>Ecdysozoa</taxon>
        <taxon>Arthropoda</taxon>
        <taxon>Hexapoda</taxon>
        <taxon>Insecta</taxon>
        <taxon>Pterygota</taxon>
        <taxon>Neoptera</taxon>
        <taxon>Paraneoptera</taxon>
        <taxon>Hemiptera</taxon>
        <taxon>Heteroptera</taxon>
        <taxon>Panheteroptera</taxon>
        <taxon>Cimicomorpha</taxon>
        <taxon>Miridae</taxon>
        <taxon>Dicyphina</taxon>
        <taxon>Nesidiocoris</taxon>
    </lineage>
</organism>
<dbReference type="Proteomes" id="UP000479000">
    <property type="component" value="Unassembled WGS sequence"/>
</dbReference>
<reference evidence="2 3" key="1">
    <citation type="submission" date="2020-02" db="EMBL/GenBank/DDBJ databases">
        <authorList>
            <person name="Ferguson B K."/>
        </authorList>
    </citation>
    <scope>NUCLEOTIDE SEQUENCE [LARGE SCALE GENOMIC DNA]</scope>
</reference>
<name>A0A6H5FUI1_9HEMI</name>
<protein>
    <submittedName>
        <fullName evidence="2">Uncharacterized protein</fullName>
    </submittedName>
</protein>
<keyword evidence="3" id="KW-1185">Reference proteome</keyword>
<proteinExistence type="predicted"/>